<evidence type="ECO:0000313" key="3">
    <source>
        <dbReference type="EMBL" id="KAE8368177.1"/>
    </source>
</evidence>
<organism evidence="3 4">
    <name type="scientific">Aspergillus caelatus</name>
    <dbReference type="NCBI Taxonomy" id="61420"/>
    <lineage>
        <taxon>Eukaryota</taxon>
        <taxon>Fungi</taxon>
        <taxon>Dikarya</taxon>
        <taxon>Ascomycota</taxon>
        <taxon>Pezizomycotina</taxon>
        <taxon>Eurotiomycetes</taxon>
        <taxon>Eurotiomycetidae</taxon>
        <taxon>Eurotiales</taxon>
        <taxon>Aspergillaceae</taxon>
        <taxon>Aspergillus</taxon>
        <taxon>Aspergillus subgen. Circumdati</taxon>
    </lineage>
</organism>
<dbReference type="OrthoDB" id="5352400at2759"/>
<feature type="compositionally biased region" description="Pro residues" evidence="1">
    <location>
        <begin position="343"/>
        <end position="354"/>
    </location>
</feature>
<accession>A0A5N7AE83</accession>
<evidence type="ECO:0000313" key="4">
    <source>
        <dbReference type="Proteomes" id="UP000326268"/>
    </source>
</evidence>
<keyword evidence="2" id="KW-0472">Membrane</keyword>
<feature type="compositionally biased region" description="Polar residues" evidence="1">
    <location>
        <begin position="286"/>
        <end position="309"/>
    </location>
</feature>
<dbReference type="AlphaFoldDB" id="A0A5N7AE83"/>
<feature type="region of interest" description="Disordered" evidence="1">
    <location>
        <begin position="275"/>
        <end position="354"/>
    </location>
</feature>
<gene>
    <name evidence="3" type="ORF">BDV27DRAFT_122636</name>
</gene>
<dbReference type="EMBL" id="ML737587">
    <property type="protein sequence ID" value="KAE8368177.1"/>
    <property type="molecule type" value="Genomic_DNA"/>
</dbReference>
<keyword evidence="2" id="KW-1133">Transmembrane helix</keyword>
<proteinExistence type="predicted"/>
<sequence>MPSQPVWPQRNCSRTQSHRANYIPNVVYPPDLPTTEFVSSRNKYTIAIMVSLPRKWRKHNLFYILMALELPITIVILTFTGIASHDLYRTKLWQDGADNGFNSSPDEILYAAANHRPYKVPMVWGSFITNYNLVIGVLSTFILITKLPVHILRIFYPPVSVFVHVGLFILYIVSASYQAGSDKSDPKHLQSGPPWYLTKSCSVASNKDNIGYCQQAKALFGFTIIIIVLYFVEIIVSVHSCFLTKEEKAERDERREEKRTMKEYEDMVLRTPRTFPMMSPALPSGGATQMMPTMSSRSPEFSTFGTGSSDLPLRDHFSTPNPRPPTQQESSETLAPGNQPQMYFPPPPKKAAKA</sequence>
<dbReference type="RefSeq" id="XP_031931258.1">
    <property type="nucleotide sequence ID" value="XM_032065674.1"/>
</dbReference>
<feature type="compositionally biased region" description="Polar residues" evidence="1">
    <location>
        <begin position="326"/>
        <end position="341"/>
    </location>
</feature>
<evidence type="ECO:0000256" key="2">
    <source>
        <dbReference type="SAM" id="Phobius"/>
    </source>
</evidence>
<dbReference type="Proteomes" id="UP000326268">
    <property type="component" value="Unassembled WGS sequence"/>
</dbReference>
<feature type="transmembrane region" description="Helical" evidence="2">
    <location>
        <begin position="61"/>
        <end position="83"/>
    </location>
</feature>
<name>A0A5N7AE83_9EURO</name>
<keyword evidence="4" id="KW-1185">Reference proteome</keyword>
<dbReference type="GeneID" id="43650120"/>
<reference evidence="3 4" key="1">
    <citation type="submission" date="2019-04" db="EMBL/GenBank/DDBJ databases">
        <title>Friends and foes A comparative genomics studyof 23 Aspergillus species from section Flavi.</title>
        <authorList>
            <consortium name="DOE Joint Genome Institute"/>
            <person name="Kjaerbolling I."/>
            <person name="Vesth T."/>
            <person name="Frisvad J.C."/>
            <person name="Nybo J.L."/>
            <person name="Theobald S."/>
            <person name="Kildgaard S."/>
            <person name="Isbrandt T."/>
            <person name="Kuo A."/>
            <person name="Sato A."/>
            <person name="Lyhne E.K."/>
            <person name="Kogle M.E."/>
            <person name="Wiebenga A."/>
            <person name="Kun R.S."/>
            <person name="Lubbers R.J."/>
            <person name="Makela M.R."/>
            <person name="Barry K."/>
            <person name="Chovatia M."/>
            <person name="Clum A."/>
            <person name="Daum C."/>
            <person name="Haridas S."/>
            <person name="He G."/>
            <person name="LaButti K."/>
            <person name="Lipzen A."/>
            <person name="Mondo S."/>
            <person name="Riley R."/>
            <person name="Salamov A."/>
            <person name="Simmons B.A."/>
            <person name="Magnuson J.K."/>
            <person name="Henrissat B."/>
            <person name="Mortensen U.H."/>
            <person name="Larsen T.O."/>
            <person name="Devries R.P."/>
            <person name="Grigoriev I.V."/>
            <person name="Machida M."/>
            <person name="Baker S.E."/>
            <person name="Andersen M.R."/>
        </authorList>
    </citation>
    <scope>NUCLEOTIDE SEQUENCE [LARGE SCALE GENOMIC DNA]</scope>
    <source>
        <strain evidence="3 4">CBS 763.97</strain>
    </source>
</reference>
<feature type="transmembrane region" description="Helical" evidence="2">
    <location>
        <begin position="155"/>
        <end position="177"/>
    </location>
</feature>
<evidence type="ECO:0008006" key="5">
    <source>
        <dbReference type="Google" id="ProtNLM"/>
    </source>
</evidence>
<feature type="transmembrane region" description="Helical" evidence="2">
    <location>
        <begin position="218"/>
        <end position="244"/>
    </location>
</feature>
<evidence type="ECO:0000256" key="1">
    <source>
        <dbReference type="SAM" id="MobiDB-lite"/>
    </source>
</evidence>
<protein>
    <recommendedName>
        <fullName evidence="5">MARVEL domain-containing protein</fullName>
    </recommendedName>
</protein>
<keyword evidence="2" id="KW-0812">Transmembrane</keyword>
<feature type="transmembrane region" description="Helical" evidence="2">
    <location>
        <begin position="122"/>
        <end position="143"/>
    </location>
</feature>